<dbReference type="Gene3D" id="3.40.630.30">
    <property type="match status" value="1"/>
</dbReference>
<sequence length="296" mass="34497">MKRWMRQLHVEDLNVYKSMPTGIEDDYIARFYERISSQNNKLFGLFEGDDLIATAGYTLFAGQYAMLGRLRTSQYVRGKNVGTDVLIRVLELAKKDPSVKWIGANTEEYNGPAMRVLEKINAYPILPQHAAIASDVTGLGESGTVWNEIFDLEEKKAWLNATYVHSQKPFPLQCYYPFPATPELFDDELLNEWRFFENSDASRYMILKKDMKKYHYQQVIYPWDDYFEQPGLWETVRQGQVLHQEEVSDVVYVWLDLPKDHAHKLPQDHPFNTSQIWVLHEAVNKLQPAKVHSKSS</sequence>
<protein>
    <submittedName>
        <fullName evidence="2">GCN5-related N-acetyltransferase</fullName>
    </submittedName>
</protein>
<dbReference type="RefSeq" id="WP_013173503.1">
    <property type="nucleotide sequence ID" value="NC_014219.1"/>
</dbReference>
<dbReference type="PROSITE" id="PS51186">
    <property type="entry name" value="GNAT"/>
    <property type="match status" value="1"/>
</dbReference>
<evidence type="ECO:0000259" key="1">
    <source>
        <dbReference type="PROSITE" id="PS51186"/>
    </source>
</evidence>
<reference evidence="2" key="1">
    <citation type="submission" date="2009-10" db="EMBL/GenBank/DDBJ databases">
        <title>Complete sequence of Bacillus selenitireducens MLS10.</title>
        <authorList>
            <consortium name="US DOE Joint Genome Institute"/>
            <person name="Lucas S."/>
            <person name="Copeland A."/>
            <person name="Lapidus A."/>
            <person name="Glavina del Rio T."/>
            <person name="Dalin E."/>
            <person name="Tice H."/>
            <person name="Bruce D."/>
            <person name="Goodwin L."/>
            <person name="Pitluck S."/>
            <person name="Sims D."/>
            <person name="Brettin T."/>
            <person name="Detter J.C."/>
            <person name="Han C."/>
            <person name="Larimer F."/>
            <person name="Land M."/>
            <person name="Hauser L."/>
            <person name="Kyrpides N."/>
            <person name="Ovchinnikova G."/>
            <person name="Stolz J."/>
        </authorList>
    </citation>
    <scope>NUCLEOTIDE SEQUENCE [LARGE SCALE GENOMIC DNA]</scope>
    <source>
        <strain evidence="2">MLS10</strain>
    </source>
</reference>
<dbReference type="InterPro" id="IPR000182">
    <property type="entry name" value="GNAT_dom"/>
</dbReference>
<accession>D6XXN9</accession>
<dbReference type="STRING" id="439292.Bsel_2582"/>
<dbReference type="AlphaFoldDB" id="D6XXN9"/>
<evidence type="ECO:0000313" key="2">
    <source>
        <dbReference type="EMBL" id="ADI00082.1"/>
    </source>
</evidence>
<dbReference type="eggNOG" id="COG0456">
    <property type="taxonomic scope" value="Bacteria"/>
</dbReference>
<dbReference type="Pfam" id="PF00583">
    <property type="entry name" value="Acetyltransf_1"/>
    <property type="match status" value="1"/>
</dbReference>
<proteinExistence type="predicted"/>
<feature type="domain" description="N-acetyltransferase" evidence="1">
    <location>
        <begin position="3"/>
        <end position="158"/>
    </location>
</feature>
<evidence type="ECO:0000313" key="3">
    <source>
        <dbReference type="Proteomes" id="UP000000271"/>
    </source>
</evidence>
<organism evidence="2 3">
    <name type="scientific">Bacillus selenitireducens (strain ATCC 700615 / DSM 15326 / MLS10)</name>
    <dbReference type="NCBI Taxonomy" id="439292"/>
    <lineage>
        <taxon>Bacteria</taxon>
        <taxon>Bacillati</taxon>
        <taxon>Bacillota</taxon>
        <taxon>Bacilli</taxon>
        <taxon>Bacillales</taxon>
        <taxon>Bacillaceae</taxon>
        <taxon>Salisediminibacterium</taxon>
    </lineage>
</organism>
<dbReference type="Proteomes" id="UP000000271">
    <property type="component" value="Chromosome"/>
</dbReference>
<dbReference type="EMBL" id="CP001791">
    <property type="protein sequence ID" value="ADI00082.1"/>
    <property type="molecule type" value="Genomic_DNA"/>
</dbReference>
<keyword evidence="3" id="KW-1185">Reference proteome</keyword>
<dbReference type="HOGENOM" id="CLU_938947_0_0_9"/>
<dbReference type="KEGG" id="bse:Bsel_2582"/>
<dbReference type="SUPFAM" id="SSF55729">
    <property type="entry name" value="Acyl-CoA N-acyltransferases (Nat)"/>
    <property type="match status" value="1"/>
</dbReference>
<name>D6XXN9_BACIE</name>
<dbReference type="InterPro" id="IPR016181">
    <property type="entry name" value="Acyl_CoA_acyltransferase"/>
</dbReference>
<gene>
    <name evidence="2" type="ordered locus">Bsel_2582</name>
</gene>
<dbReference type="GO" id="GO:0016747">
    <property type="term" value="F:acyltransferase activity, transferring groups other than amino-acyl groups"/>
    <property type="evidence" value="ECO:0007669"/>
    <property type="project" value="InterPro"/>
</dbReference>